<evidence type="ECO:0000313" key="1">
    <source>
        <dbReference type="EMBL" id="GGK61106.1"/>
    </source>
</evidence>
<organism evidence="1 2">
    <name type="scientific">Ornithinimicrobium pekingense</name>
    <dbReference type="NCBI Taxonomy" id="384677"/>
    <lineage>
        <taxon>Bacteria</taxon>
        <taxon>Bacillati</taxon>
        <taxon>Actinomycetota</taxon>
        <taxon>Actinomycetes</taxon>
        <taxon>Micrococcales</taxon>
        <taxon>Ornithinimicrobiaceae</taxon>
        <taxon>Ornithinimicrobium</taxon>
    </lineage>
</organism>
<accession>A0ABQ2F4T3</accession>
<dbReference type="SUPFAM" id="SSF52141">
    <property type="entry name" value="Uracil-DNA glycosylase-like"/>
    <property type="match status" value="1"/>
</dbReference>
<proteinExistence type="predicted"/>
<dbReference type="Gene3D" id="3.40.470.10">
    <property type="entry name" value="Uracil-DNA glycosylase-like domain"/>
    <property type="match status" value="1"/>
</dbReference>
<protein>
    <submittedName>
        <fullName evidence="1">Uncharacterized protein</fullName>
    </submittedName>
</protein>
<dbReference type="Proteomes" id="UP000662111">
    <property type="component" value="Unassembled WGS sequence"/>
</dbReference>
<dbReference type="RefSeq" id="WP_022920811.1">
    <property type="nucleotide sequence ID" value="NZ_BMLB01000002.1"/>
</dbReference>
<comment type="caution">
    <text evidence="1">The sequence shown here is derived from an EMBL/GenBank/DDBJ whole genome shotgun (WGS) entry which is preliminary data.</text>
</comment>
<dbReference type="InterPro" id="IPR036895">
    <property type="entry name" value="Uracil-DNA_glycosylase-like_sf"/>
</dbReference>
<reference evidence="2" key="1">
    <citation type="journal article" date="2019" name="Int. J. Syst. Evol. Microbiol.">
        <title>The Global Catalogue of Microorganisms (GCM) 10K type strain sequencing project: providing services to taxonomists for standard genome sequencing and annotation.</title>
        <authorList>
            <consortium name="The Broad Institute Genomics Platform"/>
            <consortium name="The Broad Institute Genome Sequencing Center for Infectious Disease"/>
            <person name="Wu L."/>
            <person name="Ma J."/>
        </authorList>
    </citation>
    <scope>NUCLEOTIDE SEQUENCE [LARGE SCALE GENOMIC DNA]</scope>
    <source>
        <strain evidence="2">CGMCC 1.5362</strain>
    </source>
</reference>
<sequence>MRSERGPDTHRTTVQWMGEPVLTLADVWPQRPRGVIVSLNSTPTSVAAGHYHQGSLAQRQLSRLADAGLFRAPEPGQTSFEDVAAEAGIGLADVVRRPTCAERHLIAREIEVGRRSLVVELEARRVALLICIFRRPVDVLLGTSGPPGFQPRTTSWGARVFRLPGPFAPVQEVRGVMAELTQALGSASSVQ</sequence>
<dbReference type="EMBL" id="BMLB01000002">
    <property type="protein sequence ID" value="GGK61106.1"/>
    <property type="molecule type" value="Genomic_DNA"/>
</dbReference>
<keyword evidence="2" id="KW-1185">Reference proteome</keyword>
<name>A0ABQ2F4T3_9MICO</name>
<evidence type="ECO:0000313" key="2">
    <source>
        <dbReference type="Proteomes" id="UP000662111"/>
    </source>
</evidence>
<gene>
    <name evidence="1" type="ORF">GCM10011509_06750</name>
</gene>